<accession>A0ABR9XN32</accession>
<evidence type="ECO:0000313" key="3">
    <source>
        <dbReference type="Proteomes" id="UP000632774"/>
    </source>
</evidence>
<name>A0ABR9XN32_9SPHI</name>
<evidence type="ECO:0000256" key="1">
    <source>
        <dbReference type="SAM" id="SignalP"/>
    </source>
</evidence>
<sequence length="71" mass="7932">MKTQLKYIALLLVSGVIIPLCSNCFKATTHAGTIPAGKQVMDTPIKRDGSFHFYFINDVTEKLLPVLTFFK</sequence>
<feature type="signal peptide" evidence="1">
    <location>
        <begin position="1"/>
        <end position="22"/>
    </location>
</feature>
<reference evidence="2 3" key="1">
    <citation type="submission" date="2020-10" db="EMBL/GenBank/DDBJ databases">
        <title>Mucilaginibacter mali sp. nov., isolated from rhizosphere soil of apple orchard.</title>
        <authorList>
            <person name="Lee J.-S."/>
            <person name="Kim H.S."/>
            <person name="Kim J.-S."/>
        </authorList>
    </citation>
    <scope>NUCLEOTIDE SEQUENCE [LARGE SCALE GENOMIC DNA]</scope>
    <source>
        <strain evidence="2 3">KCTC 23157</strain>
    </source>
</reference>
<dbReference type="Proteomes" id="UP000632774">
    <property type="component" value="Unassembled WGS sequence"/>
</dbReference>
<evidence type="ECO:0000313" key="2">
    <source>
        <dbReference type="EMBL" id="MBE9668701.1"/>
    </source>
</evidence>
<dbReference type="EMBL" id="JADFFM010000002">
    <property type="protein sequence ID" value="MBE9668701.1"/>
    <property type="molecule type" value="Genomic_DNA"/>
</dbReference>
<protein>
    <submittedName>
        <fullName evidence="2">Uncharacterized protein</fullName>
    </submittedName>
</protein>
<dbReference type="RefSeq" id="WP_194108088.1">
    <property type="nucleotide sequence ID" value="NZ_JADFFM010000002.1"/>
</dbReference>
<organism evidence="2 3">
    <name type="scientific">Mucilaginibacter boryungensis</name>
    <dbReference type="NCBI Taxonomy" id="768480"/>
    <lineage>
        <taxon>Bacteria</taxon>
        <taxon>Pseudomonadati</taxon>
        <taxon>Bacteroidota</taxon>
        <taxon>Sphingobacteriia</taxon>
        <taxon>Sphingobacteriales</taxon>
        <taxon>Sphingobacteriaceae</taxon>
        <taxon>Mucilaginibacter</taxon>
    </lineage>
</organism>
<proteinExistence type="predicted"/>
<keyword evidence="3" id="KW-1185">Reference proteome</keyword>
<gene>
    <name evidence="2" type="ORF">IRJ18_20190</name>
</gene>
<keyword evidence="1" id="KW-0732">Signal</keyword>
<feature type="chain" id="PRO_5047446200" evidence="1">
    <location>
        <begin position="23"/>
        <end position="71"/>
    </location>
</feature>
<comment type="caution">
    <text evidence="2">The sequence shown here is derived from an EMBL/GenBank/DDBJ whole genome shotgun (WGS) entry which is preliminary data.</text>
</comment>